<reference evidence="2" key="1">
    <citation type="submission" date="2020-03" db="EMBL/GenBank/DDBJ databases">
        <title>The deep terrestrial virosphere.</title>
        <authorList>
            <person name="Holmfeldt K."/>
            <person name="Nilsson E."/>
            <person name="Simone D."/>
            <person name="Lopez-Fernandez M."/>
            <person name="Wu X."/>
            <person name="de Brujin I."/>
            <person name="Lundin D."/>
            <person name="Andersson A."/>
            <person name="Bertilsson S."/>
            <person name="Dopson M."/>
        </authorList>
    </citation>
    <scope>NUCLEOTIDE SEQUENCE</scope>
    <source>
        <strain evidence="2">MM415A01590</strain>
    </source>
</reference>
<evidence type="ECO:0000259" key="1">
    <source>
        <dbReference type="Pfam" id="PF22262"/>
    </source>
</evidence>
<evidence type="ECO:0000313" key="2">
    <source>
        <dbReference type="EMBL" id="QJA76036.1"/>
    </source>
</evidence>
<dbReference type="Pfam" id="PF22262">
    <property type="entry name" value="DUF6950"/>
    <property type="match status" value="1"/>
</dbReference>
<gene>
    <name evidence="2" type="ORF">MM415A01590_0005</name>
</gene>
<dbReference type="AlphaFoldDB" id="A0A6M3K0V1"/>
<proteinExistence type="predicted"/>
<organism evidence="2">
    <name type="scientific">viral metagenome</name>
    <dbReference type="NCBI Taxonomy" id="1070528"/>
    <lineage>
        <taxon>unclassified sequences</taxon>
        <taxon>metagenomes</taxon>
        <taxon>organismal metagenomes</taxon>
    </lineage>
</organism>
<accession>A0A6M3K0V1</accession>
<sequence length="140" mass="14989">MRRPDWELRLVEYANGIQGALFSWGETDCFALARGAAGAILEDNPLADVPTYISQAEATGVAAAFRGIPGQLARRGAVRHPIEFGQQGDIVTMPGRDGAHLPQFGFIVDGRGRAMTSAPETGVEIVPIETLPRGAAAWRF</sequence>
<feature type="domain" description="DUF6950" evidence="1">
    <location>
        <begin position="1"/>
        <end position="139"/>
    </location>
</feature>
<dbReference type="InterPro" id="IPR053802">
    <property type="entry name" value="DUF6950"/>
</dbReference>
<protein>
    <recommendedName>
        <fullName evidence="1">DUF6950 domain-containing protein</fullName>
    </recommendedName>
</protein>
<name>A0A6M3K0V1_9ZZZZ</name>
<dbReference type="EMBL" id="MT142201">
    <property type="protein sequence ID" value="QJA76036.1"/>
    <property type="molecule type" value="Genomic_DNA"/>
</dbReference>